<organism evidence="1 2">
    <name type="scientific">Solanum commersonii</name>
    <name type="common">Commerson's wild potato</name>
    <name type="synonym">Commerson's nightshade</name>
    <dbReference type="NCBI Taxonomy" id="4109"/>
    <lineage>
        <taxon>Eukaryota</taxon>
        <taxon>Viridiplantae</taxon>
        <taxon>Streptophyta</taxon>
        <taxon>Embryophyta</taxon>
        <taxon>Tracheophyta</taxon>
        <taxon>Spermatophyta</taxon>
        <taxon>Magnoliopsida</taxon>
        <taxon>eudicotyledons</taxon>
        <taxon>Gunneridae</taxon>
        <taxon>Pentapetalae</taxon>
        <taxon>asterids</taxon>
        <taxon>lamiids</taxon>
        <taxon>Solanales</taxon>
        <taxon>Solanaceae</taxon>
        <taxon>Solanoideae</taxon>
        <taxon>Solaneae</taxon>
        <taxon>Solanum</taxon>
    </lineage>
</organism>
<reference evidence="1 2" key="1">
    <citation type="submission" date="2020-09" db="EMBL/GenBank/DDBJ databases">
        <title>De no assembly of potato wild relative species, Solanum commersonii.</title>
        <authorList>
            <person name="Cho K."/>
        </authorList>
    </citation>
    <scope>NUCLEOTIDE SEQUENCE [LARGE SCALE GENOMIC DNA]</scope>
    <source>
        <strain evidence="1">LZ3.2</strain>
        <tissue evidence="1">Leaf</tissue>
    </source>
</reference>
<gene>
    <name evidence="1" type="ORF">H5410_006571</name>
</gene>
<accession>A0A9J6AA54</accession>
<protein>
    <submittedName>
        <fullName evidence="1">Uncharacterized protein</fullName>
    </submittedName>
</protein>
<dbReference type="EMBL" id="JACXVP010000002">
    <property type="protein sequence ID" value="KAG5621353.1"/>
    <property type="molecule type" value="Genomic_DNA"/>
</dbReference>
<evidence type="ECO:0000313" key="2">
    <source>
        <dbReference type="Proteomes" id="UP000824120"/>
    </source>
</evidence>
<dbReference type="OrthoDB" id="10388244at2759"/>
<evidence type="ECO:0000313" key="1">
    <source>
        <dbReference type="EMBL" id="KAG5621353.1"/>
    </source>
</evidence>
<dbReference type="AlphaFoldDB" id="A0A9J6AA54"/>
<proteinExistence type="predicted"/>
<dbReference type="Proteomes" id="UP000824120">
    <property type="component" value="Chromosome 2"/>
</dbReference>
<keyword evidence="2" id="KW-1185">Reference proteome</keyword>
<comment type="caution">
    <text evidence="1">The sequence shown here is derived from an EMBL/GenBank/DDBJ whole genome shotgun (WGS) entry which is preliminary data.</text>
</comment>
<sequence>MYAAWGIGSEMNEDDADDIALMAKEKLELEPDSDSEENEGESILGVSKITKEVLEDVPCEGEYFGDPIVEQSSIFRLNLGHLVRGKQWETPLSNLVLLLGFI</sequence>
<name>A0A9J6AA54_SOLCO</name>